<keyword evidence="13" id="KW-1278">Translocase</keyword>
<evidence type="ECO:0000256" key="14">
    <source>
        <dbReference type="ARBA" id="ARBA00022989"/>
    </source>
</evidence>
<feature type="transmembrane region" description="Helical" evidence="18">
    <location>
        <begin position="776"/>
        <end position="797"/>
    </location>
</feature>
<accession>A0A3B7MR20</accession>
<keyword evidence="14 18" id="KW-1133">Transmembrane helix</keyword>
<dbReference type="InterPro" id="IPR004014">
    <property type="entry name" value="ATPase_P-typ_cation-transptr_N"/>
</dbReference>
<protein>
    <recommendedName>
        <fullName evidence="5">Magnesium-transporting ATPase, P-type 1</fullName>
        <ecNumber evidence="4">7.2.2.14</ecNumber>
    </recommendedName>
    <alternativeName>
        <fullName evidence="16">Mg(2+) transport ATPase, P-type 1</fullName>
    </alternativeName>
</protein>
<evidence type="ECO:0000256" key="7">
    <source>
        <dbReference type="ARBA" id="ARBA00022519"/>
    </source>
</evidence>
<dbReference type="PANTHER" id="PTHR42861">
    <property type="entry name" value="CALCIUM-TRANSPORTING ATPASE"/>
    <property type="match status" value="1"/>
</dbReference>
<feature type="domain" description="Cation-transporting P-type ATPase N-terminal" evidence="19">
    <location>
        <begin position="4"/>
        <end position="77"/>
    </location>
</feature>
<keyword evidence="20" id="KW-0378">Hydrolase</keyword>
<comment type="catalytic activity">
    <reaction evidence="17">
        <text>Mg(2+)(out) + ATP + H2O = Mg(2+)(in) + ADP + phosphate + H(+)</text>
        <dbReference type="Rhea" id="RHEA:10260"/>
        <dbReference type="ChEBI" id="CHEBI:15377"/>
        <dbReference type="ChEBI" id="CHEBI:15378"/>
        <dbReference type="ChEBI" id="CHEBI:18420"/>
        <dbReference type="ChEBI" id="CHEBI:30616"/>
        <dbReference type="ChEBI" id="CHEBI:43474"/>
        <dbReference type="ChEBI" id="CHEBI:456216"/>
        <dbReference type="EC" id="7.2.2.14"/>
    </reaction>
</comment>
<feature type="transmembrane region" description="Helical" evidence="18">
    <location>
        <begin position="81"/>
        <end position="97"/>
    </location>
</feature>
<dbReference type="Gene3D" id="3.40.50.1000">
    <property type="entry name" value="HAD superfamily/HAD-like"/>
    <property type="match status" value="1"/>
</dbReference>
<comment type="subcellular location">
    <subcellularLocation>
        <location evidence="2">Cell inner membrane</location>
        <topology evidence="2">Multi-pass membrane protein</topology>
    </subcellularLocation>
</comment>
<dbReference type="SFLD" id="SFLDS00003">
    <property type="entry name" value="Haloacid_Dehalogenase"/>
    <property type="match status" value="1"/>
</dbReference>
<feature type="transmembrane region" description="Helical" evidence="18">
    <location>
        <begin position="747"/>
        <end position="764"/>
    </location>
</feature>
<dbReference type="GO" id="GO:0005524">
    <property type="term" value="F:ATP binding"/>
    <property type="evidence" value="ECO:0007669"/>
    <property type="project" value="UniProtKB-KW"/>
</dbReference>
<organism evidence="20 21">
    <name type="scientific">Paraflavitalea soli</name>
    <dbReference type="NCBI Taxonomy" id="2315862"/>
    <lineage>
        <taxon>Bacteria</taxon>
        <taxon>Pseudomonadati</taxon>
        <taxon>Bacteroidota</taxon>
        <taxon>Chitinophagia</taxon>
        <taxon>Chitinophagales</taxon>
        <taxon>Chitinophagaceae</taxon>
        <taxon>Paraflavitalea</taxon>
    </lineage>
</organism>
<dbReference type="PRINTS" id="PR01836">
    <property type="entry name" value="MGATPASE"/>
</dbReference>
<evidence type="ECO:0000256" key="4">
    <source>
        <dbReference type="ARBA" id="ARBA00012786"/>
    </source>
</evidence>
<feature type="transmembrane region" description="Helical" evidence="18">
    <location>
        <begin position="240"/>
        <end position="262"/>
    </location>
</feature>
<evidence type="ECO:0000256" key="2">
    <source>
        <dbReference type="ARBA" id="ARBA00004429"/>
    </source>
</evidence>
<evidence type="ECO:0000256" key="16">
    <source>
        <dbReference type="ARBA" id="ARBA00029806"/>
    </source>
</evidence>
<evidence type="ECO:0000256" key="13">
    <source>
        <dbReference type="ARBA" id="ARBA00022967"/>
    </source>
</evidence>
<evidence type="ECO:0000256" key="5">
    <source>
        <dbReference type="ARBA" id="ARBA00013555"/>
    </source>
</evidence>
<keyword evidence="6" id="KW-1003">Cell membrane</keyword>
<evidence type="ECO:0000256" key="18">
    <source>
        <dbReference type="SAM" id="Phobius"/>
    </source>
</evidence>
<dbReference type="Gene3D" id="1.20.1110.10">
    <property type="entry name" value="Calcium-transporting ATPase, transmembrane domain"/>
    <property type="match status" value="1"/>
</dbReference>
<evidence type="ECO:0000256" key="11">
    <source>
        <dbReference type="ARBA" id="ARBA00022840"/>
    </source>
</evidence>
<dbReference type="PROSITE" id="PS00154">
    <property type="entry name" value="ATPASE_E1_E2"/>
    <property type="match status" value="1"/>
</dbReference>
<keyword evidence="9 18" id="KW-0812">Transmembrane</keyword>
<evidence type="ECO:0000256" key="17">
    <source>
        <dbReference type="ARBA" id="ARBA00047295"/>
    </source>
</evidence>
<evidence type="ECO:0000256" key="8">
    <source>
        <dbReference type="ARBA" id="ARBA00022553"/>
    </source>
</evidence>
<dbReference type="Pfam" id="PF00689">
    <property type="entry name" value="Cation_ATPase_C"/>
    <property type="match status" value="1"/>
</dbReference>
<dbReference type="EC" id="7.2.2.14" evidence="4"/>
<dbReference type="SFLD" id="SFLDF00027">
    <property type="entry name" value="p-type_atpase"/>
    <property type="match status" value="1"/>
</dbReference>
<evidence type="ECO:0000256" key="3">
    <source>
        <dbReference type="ARBA" id="ARBA00008746"/>
    </source>
</evidence>
<sequence>MVEIFWDRSGEEAIQQLSTSTSGLSLEEADIRLKEYGPNSMGSRTKMPGIVLFLAQFKSPVTILLVAASCLSIILGDLSDAAIILFIIFISSGLGYWQERGAANAINELLKMVQLKCLLLRNGTATEQPVERLVPGDIVILSAGDIIPGDCLLLESNSLFIDEATFTGETYPVEKMPCILPANTPLAGRTNALFMGSYVISGKATALIVKTGRQTELGKISGSLRLKKPETDFEKGIRHFGYLLMEITLVLVFCIFAINILLHKPALDSFLFSLALAVGLTPQLLPAIVSVNLAVGARAMARKRVIVKRLSAIENFGSMNILCSDKTGTITQGKVVVKDALDLAGNHSPKTLRLGWLNASFQQGFQNPLDQAICNNWQGSLAGICVEAEIPYDFIRKRLTIQVADKEDHYAITKGALQCVIDICNRVETADGQIVALADQLDVVLEKYEALSKEGLRVLGVAYKPMKPGTLVSRQEETDMIFIGFITLYDPPKDGIVETIGQLRDAGVQLKLITGDNALVAESLARQIGIAAPVVLTGAQLRSLSDRALLQQVSHTDIFAALEPNQKERIIVFLKRAGHVVGFLGDGINDAPALHAADVGISVDTAVDVARQAADIVLLDHDLNTLLTGVIEGRKTFANTMKYIFMATSANFGNMFSMAGASLFLGFLPLLPKQLLITNLLTDFPEMAIAYDRVDAAALRKPLHWDLGFIKRFMIVFGLLSSVFDYLTFFVLLYLLDMNEAQFQTGWFVESVISAALIVLVVRTRRSFLKNLPGKALSLATGLLVLLVPFIPFLPFAGLLGFTRLSAPVYGWLLLVIVAYILSAEMVKHLFYRKKVPFLHRPSSA</sequence>
<feature type="transmembrane region" description="Helical" evidence="18">
    <location>
        <begin position="643"/>
        <end position="668"/>
    </location>
</feature>
<feature type="transmembrane region" description="Helical" evidence="18">
    <location>
        <begin position="713"/>
        <end position="735"/>
    </location>
</feature>
<dbReference type="EMBL" id="CP032157">
    <property type="protein sequence ID" value="AXY74055.1"/>
    <property type="molecule type" value="Genomic_DNA"/>
</dbReference>
<dbReference type="InterPro" id="IPR006068">
    <property type="entry name" value="ATPase_P-typ_cation-transptr_C"/>
</dbReference>
<dbReference type="InterPro" id="IPR018303">
    <property type="entry name" value="ATPase_P-typ_P_site"/>
</dbReference>
<evidence type="ECO:0000256" key="9">
    <source>
        <dbReference type="ARBA" id="ARBA00022692"/>
    </source>
</evidence>
<dbReference type="GO" id="GO:0016887">
    <property type="term" value="F:ATP hydrolysis activity"/>
    <property type="evidence" value="ECO:0007669"/>
    <property type="project" value="InterPro"/>
</dbReference>
<evidence type="ECO:0000256" key="10">
    <source>
        <dbReference type="ARBA" id="ARBA00022741"/>
    </source>
</evidence>
<keyword evidence="10" id="KW-0547">Nucleotide-binding</keyword>
<gene>
    <name evidence="20" type="primary">mgtA</name>
    <name evidence="20" type="ORF">D3H65_08695</name>
</gene>
<keyword evidence="11" id="KW-0067">ATP-binding</keyword>
<dbReference type="AlphaFoldDB" id="A0A3B7MR20"/>
<feature type="transmembrane region" description="Helical" evidence="18">
    <location>
        <begin position="50"/>
        <end position="75"/>
    </location>
</feature>
<dbReference type="SUPFAM" id="SSF81665">
    <property type="entry name" value="Calcium ATPase, transmembrane domain M"/>
    <property type="match status" value="1"/>
</dbReference>
<dbReference type="KEGG" id="pseg:D3H65_08695"/>
<evidence type="ECO:0000259" key="19">
    <source>
        <dbReference type="SMART" id="SM00831"/>
    </source>
</evidence>
<evidence type="ECO:0000313" key="21">
    <source>
        <dbReference type="Proteomes" id="UP000263900"/>
    </source>
</evidence>
<dbReference type="SUPFAM" id="SSF81653">
    <property type="entry name" value="Calcium ATPase, transduction domain A"/>
    <property type="match status" value="1"/>
</dbReference>
<evidence type="ECO:0000256" key="1">
    <source>
        <dbReference type="ARBA" id="ARBA00003954"/>
    </source>
</evidence>
<keyword evidence="15 18" id="KW-0472">Membrane</keyword>
<feature type="transmembrane region" description="Helical" evidence="18">
    <location>
        <begin position="809"/>
        <end position="831"/>
    </location>
</feature>
<dbReference type="InterPro" id="IPR006415">
    <property type="entry name" value="P-type_ATPase_IIIB"/>
</dbReference>
<dbReference type="SFLD" id="SFLDG00002">
    <property type="entry name" value="C1.7:_P-type_atpase_like"/>
    <property type="match status" value="1"/>
</dbReference>
<keyword evidence="21" id="KW-1185">Reference proteome</keyword>
<keyword evidence="8" id="KW-0597">Phosphoprotein</keyword>
<dbReference type="InterPro" id="IPR001757">
    <property type="entry name" value="P_typ_ATPase"/>
</dbReference>
<dbReference type="InterPro" id="IPR036412">
    <property type="entry name" value="HAD-like_sf"/>
</dbReference>
<feature type="transmembrane region" description="Helical" evidence="18">
    <location>
        <begin position="274"/>
        <end position="295"/>
    </location>
</feature>
<dbReference type="NCBIfam" id="TIGR01494">
    <property type="entry name" value="ATPase_P-type"/>
    <property type="match status" value="2"/>
</dbReference>
<dbReference type="OrthoDB" id="9770315at2"/>
<dbReference type="Pfam" id="PF00690">
    <property type="entry name" value="Cation_ATPase_N"/>
    <property type="match status" value="1"/>
</dbReference>
<dbReference type="GO" id="GO:0005886">
    <property type="term" value="C:plasma membrane"/>
    <property type="evidence" value="ECO:0007669"/>
    <property type="project" value="UniProtKB-SubCell"/>
</dbReference>
<dbReference type="InterPro" id="IPR023299">
    <property type="entry name" value="ATPase_P-typ_cyto_dom_N"/>
</dbReference>
<dbReference type="SMART" id="SM00831">
    <property type="entry name" value="Cation_ATPase_N"/>
    <property type="match status" value="1"/>
</dbReference>
<reference evidence="20 21" key="1">
    <citation type="submission" date="2018-09" db="EMBL/GenBank/DDBJ databases">
        <title>Genome sequencing of strain 6GH32-13.</title>
        <authorList>
            <person name="Weon H.-Y."/>
            <person name="Heo J."/>
            <person name="Kwon S.-W."/>
        </authorList>
    </citation>
    <scope>NUCLEOTIDE SEQUENCE [LARGE SCALE GENOMIC DNA]</scope>
    <source>
        <strain evidence="20 21">5GH32-13</strain>
    </source>
</reference>
<dbReference type="Gene3D" id="3.40.1110.10">
    <property type="entry name" value="Calcium-transporting ATPase, cytoplasmic domain N"/>
    <property type="match status" value="1"/>
</dbReference>
<dbReference type="InterPro" id="IPR023298">
    <property type="entry name" value="ATPase_P-typ_TM_dom_sf"/>
</dbReference>
<comment type="similarity">
    <text evidence="3">Belongs to the cation transport ATPase (P-type) (TC 3.A.3) family. Type IIIB subfamily.</text>
</comment>
<dbReference type="GO" id="GO:0015444">
    <property type="term" value="F:P-type magnesium transporter activity"/>
    <property type="evidence" value="ECO:0007669"/>
    <property type="project" value="UniProtKB-EC"/>
</dbReference>
<proteinExistence type="inferred from homology"/>
<keyword evidence="7" id="KW-0997">Cell inner membrane</keyword>
<dbReference type="InterPro" id="IPR059000">
    <property type="entry name" value="ATPase_P-type_domA"/>
</dbReference>
<evidence type="ECO:0000256" key="6">
    <source>
        <dbReference type="ARBA" id="ARBA00022475"/>
    </source>
</evidence>
<dbReference type="InterPro" id="IPR044492">
    <property type="entry name" value="P_typ_ATPase_HD_dom"/>
</dbReference>
<dbReference type="InterPro" id="IPR008250">
    <property type="entry name" value="ATPase_P-typ_transduc_dom_A_sf"/>
</dbReference>
<keyword evidence="12" id="KW-0460">Magnesium</keyword>
<evidence type="ECO:0000256" key="12">
    <source>
        <dbReference type="ARBA" id="ARBA00022842"/>
    </source>
</evidence>
<dbReference type="Gene3D" id="2.70.150.10">
    <property type="entry name" value="Calcium-transporting ATPase, cytoplasmic transduction domain A"/>
    <property type="match status" value="1"/>
</dbReference>
<evidence type="ECO:0000256" key="15">
    <source>
        <dbReference type="ARBA" id="ARBA00023136"/>
    </source>
</evidence>
<name>A0A3B7MR20_9BACT</name>
<evidence type="ECO:0000313" key="20">
    <source>
        <dbReference type="EMBL" id="AXY74055.1"/>
    </source>
</evidence>
<dbReference type="InterPro" id="IPR023214">
    <property type="entry name" value="HAD_sf"/>
</dbReference>
<dbReference type="NCBIfam" id="TIGR01524">
    <property type="entry name" value="ATPase-IIIB_Mg"/>
    <property type="match status" value="1"/>
</dbReference>
<dbReference type="SUPFAM" id="SSF56784">
    <property type="entry name" value="HAD-like"/>
    <property type="match status" value="1"/>
</dbReference>
<dbReference type="Proteomes" id="UP000263900">
    <property type="component" value="Chromosome"/>
</dbReference>
<comment type="function">
    <text evidence="1">Mediates magnesium influx to the cytosol.</text>
</comment>
<dbReference type="Pfam" id="PF00122">
    <property type="entry name" value="E1-E2_ATPase"/>
    <property type="match status" value="1"/>
</dbReference>
<dbReference type="Pfam" id="PF13246">
    <property type="entry name" value="Cation_ATPase"/>
    <property type="match status" value="1"/>
</dbReference>